<organism evidence="3 4">
    <name type="scientific">Kribbella amoyensis</name>
    <dbReference type="NCBI Taxonomy" id="996641"/>
    <lineage>
        <taxon>Bacteria</taxon>
        <taxon>Bacillati</taxon>
        <taxon>Actinomycetota</taxon>
        <taxon>Actinomycetes</taxon>
        <taxon>Propionibacteriales</taxon>
        <taxon>Kribbellaceae</taxon>
        <taxon>Kribbella</taxon>
    </lineage>
</organism>
<dbReference type="Proteomes" id="UP000318380">
    <property type="component" value="Unassembled WGS sequence"/>
</dbReference>
<feature type="domain" description="TadE-like" evidence="2">
    <location>
        <begin position="16"/>
        <end position="57"/>
    </location>
</feature>
<keyword evidence="1" id="KW-1133">Transmembrane helix</keyword>
<dbReference type="InterPro" id="IPR012495">
    <property type="entry name" value="TadE-like_dom"/>
</dbReference>
<protein>
    <submittedName>
        <fullName evidence="3">Flp pilus assembly protein TadG</fullName>
    </submittedName>
</protein>
<name>A0A561BZP1_9ACTN</name>
<evidence type="ECO:0000259" key="2">
    <source>
        <dbReference type="Pfam" id="PF07811"/>
    </source>
</evidence>
<keyword evidence="4" id="KW-1185">Reference proteome</keyword>
<dbReference type="Pfam" id="PF07811">
    <property type="entry name" value="TadE"/>
    <property type="match status" value="1"/>
</dbReference>
<comment type="caution">
    <text evidence="3">The sequence shown here is derived from an EMBL/GenBank/DDBJ whole genome shotgun (WGS) entry which is preliminary data.</text>
</comment>
<evidence type="ECO:0000256" key="1">
    <source>
        <dbReference type="SAM" id="Phobius"/>
    </source>
</evidence>
<dbReference type="AlphaFoldDB" id="A0A561BZP1"/>
<dbReference type="RefSeq" id="WP_145811622.1">
    <property type="nucleotide sequence ID" value="NZ_VIVK01000001.1"/>
</dbReference>
<dbReference type="EMBL" id="VIVK01000001">
    <property type="protein sequence ID" value="TWD84375.1"/>
    <property type="molecule type" value="Genomic_DNA"/>
</dbReference>
<proteinExistence type="predicted"/>
<gene>
    <name evidence="3" type="ORF">FB561_5562</name>
</gene>
<keyword evidence="1" id="KW-0812">Transmembrane</keyword>
<dbReference type="OrthoDB" id="4220102at2"/>
<evidence type="ECO:0000313" key="3">
    <source>
        <dbReference type="EMBL" id="TWD84375.1"/>
    </source>
</evidence>
<evidence type="ECO:0000313" key="4">
    <source>
        <dbReference type="Proteomes" id="UP000318380"/>
    </source>
</evidence>
<sequence length="144" mass="15478">MSRGRHRAGRRRSERGASSLELAILAPSILALIFLSIQTALWLYGRSVALNAAQEGVSRLRLVQPPTYTEAIGERVRSDIEAYAQQLGGNSLGDAQVQPPAYNNPEGLVSFTVTGETISLVPGLTLTVSRTATGPIEQFEADDK</sequence>
<feature type="transmembrane region" description="Helical" evidence="1">
    <location>
        <begin position="20"/>
        <end position="44"/>
    </location>
</feature>
<keyword evidence="1" id="KW-0472">Membrane</keyword>
<reference evidence="3 4" key="1">
    <citation type="submission" date="2019-06" db="EMBL/GenBank/DDBJ databases">
        <title>Sequencing the genomes of 1000 actinobacteria strains.</title>
        <authorList>
            <person name="Klenk H.-P."/>
        </authorList>
    </citation>
    <scope>NUCLEOTIDE SEQUENCE [LARGE SCALE GENOMIC DNA]</scope>
    <source>
        <strain evidence="3 4">DSM 24683</strain>
    </source>
</reference>
<accession>A0A561BZP1</accession>